<dbReference type="PANTHER" id="PTHR43999:SF3">
    <property type="entry name" value="TRANSCRIPTION FACTOR MAMYB"/>
    <property type="match status" value="1"/>
</dbReference>
<dbReference type="GO" id="GO:0005829">
    <property type="term" value="C:cytosol"/>
    <property type="evidence" value="ECO:0007669"/>
    <property type="project" value="TreeGrafter"/>
</dbReference>
<accession>A0A059EY32</accession>
<dbReference type="AlphaFoldDB" id="A0A059EY32"/>
<dbReference type="OrthoDB" id="1690618at2759"/>
<dbReference type="PANTHER" id="PTHR43999">
    <property type="entry name" value="DNAJ HOMOLOG SUBFAMILY C MEMBER 2"/>
    <property type="match status" value="1"/>
</dbReference>
<dbReference type="InterPro" id="IPR036869">
    <property type="entry name" value="J_dom_sf"/>
</dbReference>
<dbReference type="Proteomes" id="UP000030655">
    <property type="component" value="Unassembled WGS sequence"/>
</dbReference>
<dbReference type="HOGENOM" id="CLU_082159_0_0_1"/>
<dbReference type="InterPro" id="IPR001623">
    <property type="entry name" value="DnaJ_domain"/>
</dbReference>
<dbReference type="Pfam" id="PF21884">
    <property type="entry name" value="ZUO1-like_ZHD"/>
    <property type="match status" value="1"/>
</dbReference>
<gene>
    <name evidence="2" type="ORF">H312_03001</name>
</gene>
<feature type="domain" description="J" evidence="1">
    <location>
        <begin position="40"/>
        <end position="106"/>
    </location>
</feature>
<sequence>MIKLYFQSEEIKEKEEKYYKERNICNRYTIEELKNWRNIDLYFVLGLDSFKDKTIPADVLTFVYKKQLKKYHPDTEGSPQEALFAVQNAYRTLVDPERRMKYDSVYFDESIPEDKRYTLEEFLDIFGACFQRNSKFSNIKPVPELGSKYSTIEEISSFYNFWRNFSSWRIFNFLFDSDIVMSSSERRDLEMKNKNRMTKLKVADNMRIQKLVDIALKRDPRINIKKESTIDPKLITNGWDEEEIEDLIKLLRDFKVGEKNRFDNITKKFNETRNKKKNFKEIFLKSNQINSLKGN</sequence>
<keyword evidence="3" id="KW-1185">Reference proteome</keyword>
<dbReference type="VEuPathDB" id="MicrosporidiaDB:H312_03001"/>
<dbReference type="GO" id="GO:0030544">
    <property type="term" value="F:Hsp70 protein binding"/>
    <property type="evidence" value="ECO:0007669"/>
    <property type="project" value="InterPro"/>
</dbReference>
<dbReference type="SMART" id="SM00271">
    <property type="entry name" value="DnaJ"/>
    <property type="match status" value="1"/>
</dbReference>
<protein>
    <recommendedName>
        <fullName evidence="1">J domain-containing protein</fullName>
    </recommendedName>
</protein>
<evidence type="ECO:0000313" key="3">
    <source>
        <dbReference type="Proteomes" id="UP000030655"/>
    </source>
</evidence>
<evidence type="ECO:0000313" key="2">
    <source>
        <dbReference type="EMBL" id="KCZ79606.1"/>
    </source>
</evidence>
<dbReference type="GO" id="GO:0043022">
    <property type="term" value="F:ribosome binding"/>
    <property type="evidence" value="ECO:0007669"/>
    <property type="project" value="InterPro"/>
</dbReference>
<dbReference type="Pfam" id="PF00226">
    <property type="entry name" value="DnaJ"/>
    <property type="match status" value="1"/>
</dbReference>
<dbReference type="InterPro" id="IPR054076">
    <property type="entry name" value="ZUO1-like_ZHD"/>
</dbReference>
<proteinExistence type="predicted"/>
<dbReference type="InterPro" id="IPR044634">
    <property type="entry name" value="Zuotin/DnaJC2"/>
</dbReference>
<reference evidence="2 3" key="2">
    <citation type="submission" date="2014-03" db="EMBL/GenBank/DDBJ databases">
        <title>The Genome Sequence of Anncaliia algerae insect isolate PRA339.</title>
        <authorList>
            <consortium name="The Broad Institute Genome Sequencing Platform"/>
            <consortium name="The Broad Institute Genome Sequencing Center for Infectious Disease"/>
            <person name="Cuomo C."/>
            <person name="Becnel J."/>
            <person name="Sanscrainte N."/>
            <person name="Walker B."/>
            <person name="Young S.K."/>
            <person name="Zeng Q."/>
            <person name="Gargeya S."/>
            <person name="Fitzgerald M."/>
            <person name="Haas B."/>
            <person name="Abouelleil A."/>
            <person name="Alvarado L."/>
            <person name="Arachchi H.M."/>
            <person name="Berlin A.M."/>
            <person name="Chapman S.B."/>
            <person name="Dewar J."/>
            <person name="Goldberg J."/>
            <person name="Griggs A."/>
            <person name="Gujja S."/>
            <person name="Hansen M."/>
            <person name="Howarth C."/>
            <person name="Imamovic A."/>
            <person name="Larimer J."/>
            <person name="McCowan C."/>
            <person name="Murphy C."/>
            <person name="Neiman D."/>
            <person name="Pearson M."/>
            <person name="Priest M."/>
            <person name="Roberts A."/>
            <person name="Saif S."/>
            <person name="Shea T."/>
            <person name="Sisk P."/>
            <person name="Sykes S."/>
            <person name="Wortman J."/>
            <person name="Nusbaum C."/>
            <person name="Birren B."/>
        </authorList>
    </citation>
    <scope>NUCLEOTIDE SEQUENCE [LARGE SCALE GENOMIC DNA]</scope>
    <source>
        <strain evidence="2 3">PRA339</strain>
    </source>
</reference>
<evidence type="ECO:0000259" key="1">
    <source>
        <dbReference type="PROSITE" id="PS50076"/>
    </source>
</evidence>
<dbReference type="GO" id="GO:0006450">
    <property type="term" value="P:regulation of translational fidelity"/>
    <property type="evidence" value="ECO:0007669"/>
    <property type="project" value="InterPro"/>
</dbReference>
<dbReference type="Gene3D" id="1.10.287.110">
    <property type="entry name" value="DnaJ domain"/>
    <property type="match status" value="1"/>
</dbReference>
<dbReference type="PROSITE" id="PS50076">
    <property type="entry name" value="DNAJ_2"/>
    <property type="match status" value="1"/>
</dbReference>
<dbReference type="EMBL" id="KK365249">
    <property type="protein sequence ID" value="KCZ79606.1"/>
    <property type="molecule type" value="Genomic_DNA"/>
</dbReference>
<dbReference type="SUPFAM" id="SSF46565">
    <property type="entry name" value="Chaperone J-domain"/>
    <property type="match status" value="1"/>
</dbReference>
<dbReference type="STRING" id="1288291.A0A059EY32"/>
<reference evidence="3" key="1">
    <citation type="submission" date="2013-02" db="EMBL/GenBank/DDBJ databases">
        <authorList>
            <consortium name="The Broad Institute Genome Sequencing Platform"/>
            <person name="Cuomo C."/>
            <person name="Becnel J."/>
            <person name="Sanscrainte N."/>
            <person name="Walker B."/>
            <person name="Young S.K."/>
            <person name="Zeng Q."/>
            <person name="Gargeya S."/>
            <person name="Fitzgerald M."/>
            <person name="Haas B."/>
            <person name="Abouelleil A."/>
            <person name="Alvarado L."/>
            <person name="Arachchi H.M."/>
            <person name="Berlin A.M."/>
            <person name="Chapman S.B."/>
            <person name="Dewar J."/>
            <person name="Goldberg J."/>
            <person name="Griggs A."/>
            <person name="Gujja S."/>
            <person name="Hansen M."/>
            <person name="Howarth C."/>
            <person name="Imamovic A."/>
            <person name="Larimer J."/>
            <person name="McCowan C."/>
            <person name="Murphy C."/>
            <person name="Neiman D."/>
            <person name="Pearson M."/>
            <person name="Priest M."/>
            <person name="Roberts A."/>
            <person name="Saif S."/>
            <person name="Shea T."/>
            <person name="Sisk P."/>
            <person name="Sykes S."/>
            <person name="Wortman J."/>
            <person name="Nusbaum C."/>
            <person name="Birren B."/>
        </authorList>
    </citation>
    <scope>NUCLEOTIDE SEQUENCE [LARGE SCALE GENOMIC DNA]</scope>
    <source>
        <strain evidence="3">PRA339</strain>
    </source>
</reference>
<dbReference type="GO" id="GO:0051083">
    <property type="term" value="P:'de novo' cotranslational protein folding"/>
    <property type="evidence" value="ECO:0007669"/>
    <property type="project" value="InterPro"/>
</dbReference>
<organism evidence="2 3">
    <name type="scientific">Anncaliia algerae PRA339</name>
    <dbReference type="NCBI Taxonomy" id="1288291"/>
    <lineage>
        <taxon>Eukaryota</taxon>
        <taxon>Fungi</taxon>
        <taxon>Fungi incertae sedis</taxon>
        <taxon>Microsporidia</taxon>
        <taxon>Tubulinosematoidea</taxon>
        <taxon>Tubulinosematidae</taxon>
        <taxon>Anncaliia</taxon>
    </lineage>
</organism>
<name>A0A059EY32_9MICR</name>